<dbReference type="Proteomes" id="UP000278807">
    <property type="component" value="Unassembled WGS sequence"/>
</dbReference>
<evidence type="ECO:0000313" key="1">
    <source>
        <dbReference type="EMBL" id="VDO00851.1"/>
    </source>
</evidence>
<sequence length="269" mass="30772">MCFRVHGFENDVWAKIENGEYLKSQVLIADGRSFGKPENETILEVERLPFINPFQKSTEDERLKPDPLTSLSKLKSQLQEEAPSGLINQKRFFELLSECEASEALEGARRFTIPYTDAFKTTGQSETSFVDWKRYFELQCMKYLNMSGDQLWVRMCSLRKLVSILNKGALIGVWLQSEVVRKCMFGDTISGVADLFLSLYELEAVDGTRNINLKELIIFIATFIAKSPIEGLIRSINALLPPTCELLDEQSYQDLVEQVLKSQIFQLFL</sequence>
<dbReference type="AlphaFoldDB" id="A0A0R3TD54"/>
<protein>
    <submittedName>
        <fullName evidence="3">HECT domain-containing protein</fullName>
    </submittedName>
</protein>
<evidence type="ECO:0000313" key="2">
    <source>
        <dbReference type="Proteomes" id="UP000278807"/>
    </source>
</evidence>
<proteinExistence type="predicted"/>
<dbReference type="WBParaSite" id="HNAJ_0000499301-mRNA-1">
    <property type="protein sequence ID" value="HNAJ_0000499301-mRNA-1"/>
    <property type="gene ID" value="HNAJ_0000499301"/>
</dbReference>
<dbReference type="EMBL" id="UZAE01003917">
    <property type="protein sequence ID" value="VDO00851.1"/>
    <property type="molecule type" value="Genomic_DNA"/>
</dbReference>
<dbReference type="STRING" id="102285.A0A0R3TD54"/>
<reference evidence="1 2" key="2">
    <citation type="submission" date="2018-11" db="EMBL/GenBank/DDBJ databases">
        <authorList>
            <consortium name="Pathogen Informatics"/>
        </authorList>
    </citation>
    <scope>NUCLEOTIDE SEQUENCE [LARGE SCALE GENOMIC DNA]</scope>
</reference>
<evidence type="ECO:0000313" key="3">
    <source>
        <dbReference type="WBParaSite" id="HNAJ_0000499301-mRNA-1"/>
    </source>
</evidence>
<gene>
    <name evidence="1" type="ORF">HNAJ_LOCUS4991</name>
</gene>
<reference evidence="3" key="1">
    <citation type="submission" date="2017-02" db="UniProtKB">
        <authorList>
            <consortium name="WormBaseParasite"/>
        </authorList>
    </citation>
    <scope>IDENTIFICATION</scope>
</reference>
<accession>A0A0R3TD54</accession>
<name>A0A0R3TD54_RODNA</name>
<organism evidence="3">
    <name type="scientific">Rodentolepis nana</name>
    <name type="common">Dwarf tapeworm</name>
    <name type="synonym">Hymenolepis nana</name>
    <dbReference type="NCBI Taxonomy" id="102285"/>
    <lineage>
        <taxon>Eukaryota</taxon>
        <taxon>Metazoa</taxon>
        <taxon>Spiralia</taxon>
        <taxon>Lophotrochozoa</taxon>
        <taxon>Platyhelminthes</taxon>
        <taxon>Cestoda</taxon>
        <taxon>Eucestoda</taxon>
        <taxon>Cyclophyllidea</taxon>
        <taxon>Hymenolepididae</taxon>
        <taxon>Rodentolepis</taxon>
    </lineage>
</organism>
<keyword evidence="2" id="KW-1185">Reference proteome</keyword>